<keyword evidence="1" id="KW-0175">Coiled coil</keyword>
<sequence length="118" mass="13896">MKKLKIFRAELNRLSDLSSIQKHPNFNNRIDINGERCFYISHQIKPFKIELRKANKIRSTESPNCQLKKIQNLHKSLQTTLNNCKQQINTINNARQNQIQFTSNVVLLFQQLNQVGFE</sequence>
<reference evidence="3 4" key="2">
    <citation type="submission" date="2024-07" db="EMBL/GenBank/DDBJ databases">
        <authorList>
            <person name="Akdeniz Z."/>
        </authorList>
    </citation>
    <scope>NUCLEOTIDE SEQUENCE [LARGE SCALE GENOMIC DNA]</scope>
</reference>
<reference evidence="2" key="1">
    <citation type="submission" date="2023-06" db="EMBL/GenBank/DDBJ databases">
        <authorList>
            <person name="Kurt Z."/>
        </authorList>
    </citation>
    <scope>NUCLEOTIDE SEQUENCE</scope>
</reference>
<evidence type="ECO:0000313" key="2">
    <source>
        <dbReference type="EMBL" id="CAI9972832.1"/>
    </source>
</evidence>
<evidence type="ECO:0000313" key="3">
    <source>
        <dbReference type="EMBL" id="CAL6085369.1"/>
    </source>
</evidence>
<dbReference type="Proteomes" id="UP001642409">
    <property type="component" value="Unassembled WGS sequence"/>
</dbReference>
<proteinExistence type="predicted"/>
<accession>A0AA86RB01</accession>
<evidence type="ECO:0000313" key="4">
    <source>
        <dbReference type="Proteomes" id="UP001642409"/>
    </source>
</evidence>
<dbReference type="EMBL" id="CATOUU010001115">
    <property type="protein sequence ID" value="CAI9972832.1"/>
    <property type="molecule type" value="Genomic_DNA"/>
</dbReference>
<keyword evidence="4" id="KW-1185">Reference proteome</keyword>
<evidence type="ECO:0000256" key="1">
    <source>
        <dbReference type="SAM" id="Coils"/>
    </source>
</evidence>
<gene>
    <name evidence="2" type="ORF">HINF_LOCUS60477</name>
    <name evidence="3" type="ORF">HINF_LOCUS62650</name>
</gene>
<organism evidence="2">
    <name type="scientific">Hexamita inflata</name>
    <dbReference type="NCBI Taxonomy" id="28002"/>
    <lineage>
        <taxon>Eukaryota</taxon>
        <taxon>Metamonada</taxon>
        <taxon>Diplomonadida</taxon>
        <taxon>Hexamitidae</taxon>
        <taxon>Hexamitinae</taxon>
        <taxon>Hexamita</taxon>
    </lineage>
</organism>
<dbReference type="EMBL" id="CAXDID020000385">
    <property type="protein sequence ID" value="CAL6085369.1"/>
    <property type="molecule type" value="Genomic_DNA"/>
</dbReference>
<protein>
    <submittedName>
        <fullName evidence="3">Hypothetical_protein</fullName>
    </submittedName>
</protein>
<name>A0AA86RB01_9EUKA</name>
<feature type="coiled-coil region" evidence="1">
    <location>
        <begin position="67"/>
        <end position="97"/>
    </location>
</feature>
<comment type="caution">
    <text evidence="2">The sequence shown here is derived from an EMBL/GenBank/DDBJ whole genome shotgun (WGS) entry which is preliminary data.</text>
</comment>
<dbReference type="AlphaFoldDB" id="A0AA86RB01"/>